<proteinExistence type="predicted"/>
<dbReference type="OrthoDB" id="120749at2"/>
<evidence type="ECO:0000313" key="1">
    <source>
        <dbReference type="EMBL" id="MPY62371.1"/>
    </source>
</evidence>
<dbReference type="InterPro" id="IPR021734">
    <property type="entry name" value="DUF3303"/>
</dbReference>
<keyword evidence="2" id="KW-1185">Reference proteome</keyword>
<organism evidence="1 2">
    <name type="scientific">Streptomyces spongiae</name>
    <dbReference type="NCBI Taxonomy" id="565072"/>
    <lineage>
        <taxon>Bacteria</taxon>
        <taxon>Bacillati</taxon>
        <taxon>Actinomycetota</taxon>
        <taxon>Actinomycetes</taxon>
        <taxon>Kitasatosporales</taxon>
        <taxon>Streptomycetaceae</taxon>
        <taxon>Streptomyces</taxon>
    </lineage>
</organism>
<accession>A0A5N8XSI5</accession>
<evidence type="ECO:0008006" key="3">
    <source>
        <dbReference type="Google" id="ProtNLM"/>
    </source>
</evidence>
<dbReference type="Proteomes" id="UP000400924">
    <property type="component" value="Unassembled WGS sequence"/>
</dbReference>
<dbReference type="EMBL" id="VJZC01000405">
    <property type="protein sequence ID" value="MPY62371.1"/>
    <property type="molecule type" value="Genomic_DNA"/>
</dbReference>
<evidence type="ECO:0000313" key="2">
    <source>
        <dbReference type="Proteomes" id="UP000400924"/>
    </source>
</evidence>
<reference evidence="1 2" key="1">
    <citation type="submission" date="2019-07" db="EMBL/GenBank/DDBJ databases">
        <title>New species of Amycolatopsis and Streptomyces.</title>
        <authorList>
            <person name="Duangmal K."/>
            <person name="Teo W.F.A."/>
            <person name="Lipun K."/>
        </authorList>
    </citation>
    <scope>NUCLEOTIDE SEQUENCE [LARGE SCALE GENOMIC DNA]</scope>
    <source>
        <strain evidence="1 2">NBRC 106415</strain>
    </source>
</reference>
<dbReference type="RefSeq" id="WP_152775740.1">
    <property type="nucleotide sequence ID" value="NZ_VJZC01000405.1"/>
</dbReference>
<comment type="caution">
    <text evidence="1">The sequence shown here is derived from an EMBL/GenBank/DDBJ whole genome shotgun (WGS) entry which is preliminary data.</text>
</comment>
<protein>
    <recommendedName>
        <fullName evidence="3">DUF3303 domain-containing protein</fullName>
    </recommendedName>
</protein>
<dbReference type="AlphaFoldDB" id="A0A5N8XSI5"/>
<name>A0A5N8XSI5_9ACTN</name>
<gene>
    <name evidence="1" type="ORF">FNH08_36060</name>
</gene>
<dbReference type="Pfam" id="PF11746">
    <property type="entry name" value="DUF3303"/>
    <property type="match status" value="1"/>
</dbReference>
<sequence>MRVMLKATMDTEKSNEAIRTGKLPEMLKETMERLHPEAAYFGPEEGRRTCFLVFDMEDSSQLPPAAEPFFSQFNAKIEVFPVMNQDDLQKGLSQIR</sequence>